<organism evidence="3 4">
    <name type="scientific">Lysobacter koreensis</name>
    <dbReference type="NCBI Taxonomy" id="266122"/>
    <lineage>
        <taxon>Bacteria</taxon>
        <taxon>Pseudomonadati</taxon>
        <taxon>Pseudomonadota</taxon>
        <taxon>Gammaproteobacteria</taxon>
        <taxon>Lysobacterales</taxon>
        <taxon>Lysobacteraceae</taxon>
        <taxon>Lysobacter</taxon>
    </lineage>
</organism>
<dbReference type="Pfam" id="PF13439">
    <property type="entry name" value="Glyco_transf_4"/>
    <property type="match status" value="1"/>
</dbReference>
<dbReference type="PANTHER" id="PTHR45947:SF13">
    <property type="entry name" value="TRANSFERASE"/>
    <property type="match status" value="1"/>
</dbReference>
<evidence type="ECO:0000313" key="3">
    <source>
        <dbReference type="EMBL" id="MFD0737906.1"/>
    </source>
</evidence>
<dbReference type="EC" id="2.4.-.-" evidence="3"/>
<keyword evidence="3" id="KW-0808">Transferase</keyword>
<name>A0ABW2YJ81_9GAMM</name>
<feature type="domain" description="Glycosyl transferase family 1" evidence="1">
    <location>
        <begin position="180"/>
        <end position="343"/>
    </location>
</feature>
<gene>
    <name evidence="3" type="ORF">ACFQZQ_01195</name>
</gene>
<sequence length="390" mass="43136">MMARRLLLVSDEMEVGGSQRQISYLLGGLDRARWQPELLFFRSESFLVHELRAQGIRVHHLPKRGRFDLGFVLRYAALLRQGRYDLVHAYSLTAELWTAVARWLVANAPRQVSSVRNLYLDKSPLFWGLKRFALLRSAAVISNSRAAAAATAAEVKLPMERFDFVANGIASAQPLATLERAQLRQALGVPEGRTFGLFVGRLVEQKNLRCLVRALLALPAQDRPWIALAGHGPLDRELQHLCEAAGLREDMHFLGERSDAPRLMQAADFLVLPSFHEGMPNVVMEAMSVGCPVIASQVGGTPELVEHDATGLLFRSDDSDALAAQLRRLVAEPALRARLGRESAARIRSRYSIARLVDATVAVYERCLRADTHAAPESRQVTQPKLGGGA</sequence>
<dbReference type="SUPFAM" id="SSF53756">
    <property type="entry name" value="UDP-Glycosyltransferase/glycogen phosphorylase"/>
    <property type="match status" value="1"/>
</dbReference>
<keyword evidence="3" id="KW-0328">Glycosyltransferase</keyword>
<evidence type="ECO:0000259" key="2">
    <source>
        <dbReference type="Pfam" id="PF13439"/>
    </source>
</evidence>
<dbReference type="InterPro" id="IPR028098">
    <property type="entry name" value="Glyco_trans_4-like_N"/>
</dbReference>
<comment type="caution">
    <text evidence="3">The sequence shown here is derived from an EMBL/GenBank/DDBJ whole genome shotgun (WGS) entry which is preliminary data.</text>
</comment>
<accession>A0ABW2YJ81</accession>
<keyword evidence="4" id="KW-1185">Reference proteome</keyword>
<dbReference type="PANTHER" id="PTHR45947">
    <property type="entry name" value="SULFOQUINOVOSYL TRANSFERASE SQD2"/>
    <property type="match status" value="1"/>
</dbReference>
<dbReference type="EMBL" id="JBHTIH010000002">
    <property type="protein sequence ID" value="MFD0737906.1"/>
    <property type="molecule type" value="Genomic_DNA"/>
</dbReference>
<dbReference type="Proteomes" id="UP001597090">
    <property type="component" value="Unassembled WGS sequence"/>
</dbReference>
<proteinExistence type="predicted"/>
<dbReference type="InterPro" id="IPR001296">
    <property type="entry name" value="Glyco_trans_1"/>
</dbReference>
<dbReference type="Pfam" id="PF00534">
    <property type="entry name" value="Glycos_transf_1"/>
    <property type="match status" value="1"/>
</dbReference>
<dbReference type="InterPro" id="IPR050194">
    <property type="entry name" value="Glycosyltransferase_grp1"/>
</dbReference>
<feature type="domain" description="Glycosyltransferase subfamily 4-like N-terminal" evidence="2">
    <location>
        <begin position="15"/>
        <end position="169"/>
    </location>
</feature>
<evidence type="ECO:0000313" key="4">
    <source>
        <dbReference type="Proteomes" id="UP001597090"/>
    </source>
</evidence>
<reference evidence="4" key="1">
    <citation type="journal article" date="2019" name="Int. J. Syst. Evol. Microbiol.">
        <title>The Global Catalogue of Microorganisms (GCM) 10K type strain sequencing project: providing services to taxonomists for standard genome sequencing and annotation.</title>
        <authorList>
            <consortium name="The Broad Institute Genomics Platform"/>
            <consortium name="The Broad Institute Genome Sequencing Center for Infectious Disease"/>
            <person name="Wu L."/>
            <person name="Ma J."/>
        </authorList>
    </citation>
    <scope>NUCLEOTIDE SEQUENCE [LARGE SCALE GENOMIC DNA]</scope>
    <source>
        <strain evidence="4">CCUG 55491</strain>
    </source>
</reference>
<evidence type="ECO:0000259" key="1">
    <source>
        <dbReference type="Pfam" id="PF00534"/>
    </source>
</evidence>
<dbReference type="GO" id="GO:0016757">
    <property type="term" value="F:glycosyltransferase activity"/>
    <property type="evidence" value="ECO:0007669"/>
    <property type="project" value="UniProtKB-KW"/>
</dbReference>
<protein>
    <submittedName>
        <fullName evidence="3">Glycosyltransferase</fullName>
        <ecNumber evidence="3">2.4.-.-</ecNumber>
    </submittedName>
</protein>
<dbReference type="RefSeq" id="WP_386810863.1">
    <property type="nucleotide sequence ID" value="NZ_JBHTIH010000002.1"/>
</dbReference>
<dbReference type="Gene3D" id="3.40.50.2000">
    <property type="entry name" value="Glycogen Phosphorylase B"/>
    <property type="match status" value="2"/>
</dbReference>